<dbReference type="SUPFAM" id="SSF46894">
    <property type="entry name" value="C-terminal effector domain of the bipartite response regulators"/>
    <property type="match status" value="1"/>
</dbReference>
<dbReference type="RefSeq" id="WP_110341862.1">
    <property type="nucleotide sequence ID" value="NZ_JBHVKT010000004.1"/>
</dbReference>
<dbReference type="AlphaFoldDB" id="A0A318LD68"/>
<dbReference type="Proteomes" id="UP000247892">
    <property type="component" value="Unassembled WGS sequence"/>
</dbReference>
<dbReference type="Pfam" id="PF25873">
    <property type="entry name" value="WHD_MalT"/>
    <property type="match status" value="1"/>
</dbReference>
<dbReference type="PRINTS" id="PR00038">
    <property type="entry name" value="HTHLUXR"/>
</dbReference>
<reference evidence="6 7" key="1">
    <citation type="submission" date="2016-07" db="EMBL/GenBank/DDBJ databases">
        <title>Draft genome sequence of Prauserella sp. YIM 121212, isolated from alkaline soil.</title>
        <authorList>
            <person name="Ruckert C."/>
            <person name="Albersmeier A."/>
            <person name="Jiang C.-L."/>
            <person name="Jiang Y."/>
            <person name="Kalinowski J."/>
            <person name="Schneider O."/>
            <person name="Winkler A."/>
            <person name="Zotchev S.B."/>
        </authorList>
    </citation>
    <scope>NUCLEOTIDE SEQUENCE [LARGE SCALE GENOMIC DNA]</scope>
    <source>
        <strain evidence="6 7">YIM 121212</strain>
    </source>
</reference>
<dbReference type="PROSITE" id="PS50043">
    <property type="entry name" value="HTH_LUXR_2"/>
    <property type="match status" value="1"/>
</dbReference>
<dbReference type="Gene3D" id="1.10.10.10">
    <property type="entry name" value="Winged helix-like DNA-binding domain superfamily/Winged helix DNA-binding domain"/>
    <property type="match status" value="1"/>
</dbReference>
<keyword evidence="2" id="KW-0238">DNA-binding</keyword>
<name>A0A318LD68_9PSEU</name>
<evidence type="ECO:0000256" key="2">
    <source>
        <dbReference type="ARBA" id="ARBA00023125"/>
    </source>
</evidence>
<dbReference type="PANTHER" id="PTHR44688">
    <property type="entry name" value="DNA-BINDING TRANSCRIPTIONAL ACTIVATOR DEVR_DOSR"/>
    <property type="match status" value="1"/>
</dbReference>
<organism evidence="6 7">
    <name type="scientific">Prauserella flavalba</name>
    <dbReference type="NCBI Taxonomy" id="1477506"/>
    <lineage>
        <taxon>Bacteria</taxon>
        <taxon>Bacillati</taxon>
        <taxon>Actinomycetota</taxon>
        <taxon>Actinomycetes</taxon>
        <taxon>Pseudonocardiales</taxon>
        <taxon>Pseudonocardiaceae</taxon>
        <taxon>Prauserella</taxon>
    </lineage>
</organism>
<keyword evidence="7" id="KW-1185">Reference proteome</keyword>
<dbReference type="CDD" id="cd06170">
    <property type="entry name" value="LuxR_C_like"/>
    <property type="match status" value="1"/>
</dbReference>
<feature type="compositionally biased region" description="Basic and acidic residues" evidence="4">
    <location>
        <begin position="1"/>
        <end position="11"/>
    </location>
</feature>
<dbReference type="EMBL" id="MASU01000013">
    <property type="protein sequence ID" value="PXY24020.1"/>
    <property type="molecule type" value="Genomic_DNA"/>
</dbReference>
<dbReference type="Pfam" id="PF00196">
    <property type="entry name" value="GerE"/>
    <property type="match status" value="1"/>
</dbReference>
<protein>
    <recommendedName>
        <fullName evidence="5">HTH luxR-type domain-containing protein</fullName>
    </recommendedName>
</protein>
<comment type="caution">
    <text evidence="6">The sequence shown here is derived from an EMBL/GenBank/DDBJ whole genome shotgun (WGS) entry which is preliminary data.</text>
</comment>
<evidence type="ECO:0000313" key="6">
    <source>
        <dbReference type="EMBL" id="PXY24020.1"/>
    </source>
</evidence>
<dbReference type="InterPro" id="IPR016032">
    <property type="entry name" value="Sig_transdc_resp-reg_C-effctor"/>
</dbReference>
<dbReference type="SUPFAM" id="SSF52540">
    <property type="entry name" value="P-loop containing nucleoside triphosphate hydrolases"/>
    <property type="match status" value="1"/>
</dbReference>
<gene>
    <name evidence="6" type="ORF">BA062_27565</name>
</gene>
<proteinExistence type="predicted"/>
<dbReference type="InterPro" id="IPR036388">
    <property type="entry name" value="WH-like_DNA-bd_sf"/>
</dbReference>
<evidence type="ECO:0000256" key="1">
    <source>
        <dbReference type="ARBA" id="ARBA00023015"/>
    </source>
</evidence>
<dbReference type="GO" id="GO:0006355">
    <property type="term" value="P:regulation of DNA-templated transcription"/>
    <property type="evidence" value="ECO:0007669"/>
    <property type="project" value="InterPro"/>
</dbReference>
<dbReference type="GO" id="GO:0003677">
    <property type="term" value="F:DNA binding"/>
    <property type="evidence" value="ECO:0007669"/>
    <property type="project" value="UniProtKB-KW"/>
</dbReference>
<feature type="domain" description="HTH luxR-type" evidence="5">
    <location>
        <begin position="807"/>
        <end position="872"/>
    </location>
</feature>
<dbReference type="InterPro" id="IPR000792">
    <property type="entry name" value="Tscrpt_reg_LuxR_C"/>
</dbReference>
<feature type="region of interest" description="Disordered" evidence="4">
    <location>
        <begin position="1"/>
        <end position="24"/>
    </location>
</feature>
<evidence type="ECO:0000256" key="4">
    <source>
        <dbReference type="SAM" id="MobiDB-lite"/>
    </source>
</evidence>
<evidence type="ECO:0000256" key="3">
    <source>
        <dbReference type="ARBA" id="ARBA00023163"/>
    </source>
</evidence>
<dbReference type="SMART" id="SM00421">
    <property type="entry name" value="HTH_LUXR"/>
    <property type="match status" value="1"/>
</dbReference>
<dbReference type="InterPro" id="IPR027417">
    <property type="entry name" value="P-loop_NTPase"/>
</dbReference>
<sequence>MPQARDGEGRRRVPRVKVSVPGPPPGLVSRPRLLALLDHARDTAATLVCAPAGFGKTCLLADWARRTGSAATAWVSLDVDDNDDRRFWTAVLEAFGRCPAVPGHSVLRSAVVPERSGAAPGFLADVGNALDELPVPVWLVLDDVQELTDPRPLRELATLLRQQPSGLRLVLSSRYDPPLPLARLRLQDQLTEVRAHDLRFSPEETGALLAAEDVHLDSGQRRRLAEQTEGWPAGLRLAVMSLRDAEDPDRFLAGFAENDRAMAEYLVTEVLSRLPGSLRDFARTISVCEEVSAGLANALSGGTEAGLRLDLFERRYSLAVRAGPGRRWYRLHPLLRAHLLADLRRRTPDEARRLHGAASDWFAENGKPVPALVHATRAYSAGRLTTLLGHHAVELVLTGEHEPLRRALAVLGDERIERSDLLALVTALLWLEHGDLGSAQRYLDYVDGSRGLEPLRGLVRSRQAQLRGDPGGILRASEQLARPRGPGLDALALLHRGTALLVAGQAKTAEAQVRAALGAARANGQLYVVTQCLTVLASVAAAKGDHRALGRLAEDADERNVAHGWEDTVPGVTACVLRAYDALLRAEPRECLYHAGRAERLVPARAASGEPGLCVLTQTLAGAGAFELGERAEGLRRMGEARVASADEGLPAAQVALCAVLEQRAALQLGWTEAARDVLLWCEDALSGHGELALLRARAQLALGRCDAARQALRPLLDGEVAPAVPWSAVEARLVETSLGLHEGDRGRARRALAGALTLAESMAVPFPLVSADPAVIELLTAQLGRLGAAERFAARVLATRAALLSPVPASALLTERERGVLRLLPTLRSFEEIAEDLTVSPNTVKTHVRAIYAKLGVRRRRDAVEAAAERGLLDPQWRVHADGG</sequence>
<dbReference type="Gene3D" id="3.40.50.300">
    <property type="entry name" value="P-loop containing nucleotide triphosphate hydrolases"/>
    <property type="match status" value="1"/>
</dbReference>
<dbReference type="OrthoDB" id="134985at2"/>
<evidence type="ECO:0000259" key="5">
    <source>
        <dbReference type="PROSITE" id="PS50043"/>
    </source>
</evidence>
<dbReference type="InterPro" id="IPR059106">
    <property type="entry name" value="WHD_MalT"/>
</dbReference>
<evidence type="ECO:0000313" key="7">
    <source>
        <dbReference type="Proteomes" id="UP000247892"/>
    </source>
</evidence>
<keyword evidence="3" id="KW-0804">Transcription</keyword>
<accession>A0A318LD68</accession>
<dbReference type="PANTHER" id="PTHR44688:SF16">
    <property type="entry name" value="DNA-BINDING TRANSCRIPTIONAL ACTIVATOR DEVR_DOSR"/>
    <property type="match status" value="1"/>
</dbReference>
<keyword evidence="1" id="KW-0805">Transcription regulation</keyword>